<evidence type="ECO:0000256" key="1">
    <source>
        <dbReference type="ARBA" id="ARBA00007121"/>
    </source>
</evidence>
<dbReference type="InterPro" id="IPR029039">
    <property type="entry name" value="Flavoprotein-like_sf"/>
</dbReference>
<accession>A0A9D2DXT0</accession>
<dbReference type="GO" id="GO:0009055">
    <property type="term" value="F:electron transfer activity"/>
    <property type="evidence" value="ECO:0007669"/>
    <property type="project" value="InterPro"/>
</dbReference>
<sequence length="399" mass="44128">MQNCISVTNDLFYLGGNDRRIALFESAFPVPRGVSYNSYLLRDEKTVLFDTVDEAISGLFFENLSCALDGRALDYVVVHHMEPDHSATLQRVLERYPAVTVVTTQKAAVMMKNYFGFSGSVMLVKEGDTLPVGAHTLQFVLAPMVHWPEVMMTYVKEGGILFSADAFGTFGALHGSIFADECDFGHDYLDDARRYYVNIVGKYGVQVQSVLKKAAGLDISLVCPLHGPVWRKDFGWYLNKYLTWSSYAPEEKGVAVFYASVYGHTQNAAEIVASAIAQEGVKVRTYDVSVTHISELVSEAFRFSHAVFASTTYNNGIFISMEQLLADLKEHAWQNRAYAIVENGSWAPQAGALMEAELSAMKNMRRIGEKTTVLSAVNEGSREALISLGKLVAGDVKQN</sequence>
<dbReference type="SUPFAM" id="SSF52218">
    <property type="entry name" value="Flavoproteins"/>
    <property type="match status" value="1"/>
</dbReference>
<dbReference type="InterPro" id="IPR008254">
    <property type="entry name" value="Flavodoxin/NO_synth"/>
</dbReference>
<dbReference type="PIRSF" id="PIRSF005243">
    <property type="entry name" value="ROO"/>
    <property type="match status" value="1"/>
</dbReference>
<dbReference type="Gene3D" id="3.40.50.360">
    <property type="match status" value="1"/>
</dbReference>
<dbReference type="PANTHER" id="PTHR43717">
    <property type="entry name" value="ANAEROBIC NITRIC OXIDE REDUCTASE FLAVORUBREDOXIN"/>
    <property type="match status" value="1"/>
</dbReference>
<dbReference type="Pfam" id="PF00258">
    <property type="entry name" value="Flavodoxin_1"/>
    <property type="match status" value="1"/>
</dbReference>
<dbReference type="GO" id="GO:0016651">
    <property type="term" value="F:oxidoreductase activity, acting on NAD(P)H"/>
    <property type="evidence" value="ECO:0007669"/>
    <property type="project" value="UniProtKB-ARBA"/>
</dbReference>
<dbReference type="EMBL" id="DXBS01000139">
    <property type="protein sequence ID" value="HIZ25326.1"/>
    <property type="molecule type" value="Genomic_DNA"/>
</dbReference>
<protein>
    <submittedName>
        <fullName evidence="3">FprA family A-type flavoprotein</fullName>
    </submittedName>
</protein>
<comment type="similarity">
    <text evidence="1">In the N-terminal section; belongs to the zinc metallo-hydrolase group 3 family.</text>
</comment>
<evidence type="ECO:0000313" key="3">
    <source>
        <dbReference type="EMBL" id="HIZ25326.1"/>
    </source>
</evidence>
<reference evidence="3" key="1">
    <citation type="journal article" date="2021" name="PeerJ">
        <title>Extensive microbial diversity within the chicken gut microbiome revealed by metagenomics and culture.</title>
        <authorList>
            <person name="Gilroy R."/>
            <person name="Ravi A."/>
            <person name="Getino M."/>
            <person name="Pursley I."/>
            <person name="Horton D.L."/>
            <person name="Alikhan N.F."/>
            <person name="Baker D."/>
            <person name="Gharbi K."/>
            <person name="Hall N."/>
            <person name="Watson M."/>
            <person name="Adriaenssens E.M."/>
            <person name="Foster-Nyarko E."/>
            <person name="Jarju S."/>
            <person name="Secka A."/>
            <person name="Antonio M."/>
            <person name="Oren A."/>
            <person name="Chaudhuri R.R."/>
            <person name="La Ragione R."/>
            <person name="Hildebrand F."/>
            <person name="Pallen M.J."/>
        </authorList>
    </citation>
    <scope>NUCLEOTIDE SEQUENCE</scope>
    <source>
        <strain evidence="3">CHK33-5263</strain>
    </source>
</reference>
<dbReference type="Gene3D" id="3.60.15.10">
    <property type="entry name" value="Ribonuclease Z/Hydroxyacylglutathione hydrolase-like"/>
    <property type="match status" value="1"/>
</dbReference>
<dbReference type="InterPro" id="IPR036866">
    <property type="entry name" value="RibonucZ/Hydroxyglut_hydro"/>
</dbReference>
<evidence type="ECO:0000259" key="2">
    <source>
        <dbReference type="PROSITE" id="PS50902"/>
    </source>
</evidence>
<dbReference type="GO" id="GO:0010181">
    <property type="term" value="F:FMN binding"/>
    <property type="evidence" value="ECO:0007669"/>
    <property type="project" value="InterPro"/>
</dbReference>
<evidence type="ECO:0000313" key="4">
    <source>
        <dbReference type="Proteomes" id="UP000824044"/>
    </source>
</evidence>
<name>A0A9D2DXT0_9FIRM</name>
<comment type="caution">
    <text evidence="3">The sequence shown here is derived from an EMBL/GenBank/DDBJ whole genome shotgun (WGS) entry which is preliminary data.</text>
</comment>
<feature type="domain" description="Flavodoxin-like" evidence="2">
    <location>
        <begin position="254"/>
        <end position="399"/>
    </location>
</feature>
<dbReference type="AlphaFoldDB" id="A0A9D2DXT0"/>
<dbReference type="SMART" id="SM00849">
    <property type="entry name" value="Lactamase_B"/>
    <property type="match status" value="1"/>
</dbReference>
<dbReference type="GO" id="GO:0046872">
    <property type="term" value="F:metal ion binding"/>
    <property type="evidence" value="ECO:0007669"/>
    <property type="project" value="InterPro"/>
</dbReference>
<dbReference type="InterPro" id="IPR001279">
    <property type="entry name" value="Metallo-B-lactamas"/>
</dbReference>
<dbReference type="Pfam" id="PF19583">
    <property type="entry name" value="ODP"/>
    <property type="match status" value="1"/>
</dbReference>
<dbReference type="SUPFAM" id="SSF56281">
    <property type="entry name" value="Metallo-hydrolase/oxidoreductase"/>
    <property type="match status" value="1"/>
</dbReference>
<dbReference type="PANTHER" id="PTHR43717:SF1">
    <property type="entry name" value="ANAEROBIC NITRIC OXIDE REDUCTASE FLAVORUBREDOXIN"/>
    <property type="match status" value="1"/>
</dbReference>
<proteinExistence type="inferred from homology"/>
<reference evidence="3" key="2">
    <citation type="submission" date="2021-04" db="EMBL/GenBank/DDBJ databases">
        <authorList>
            <person name="Gilroy R."/>
        </authorList>
    </citation>
    <scope>NUCLEOTIDE SEQUENCE</scope>
    <source>
        <strain evidence="3">CHK33-5263</strain>
    </source>
</reference>
<dbReference type="CDD" id="cd07709">
    <property type="entry name" value="flavodiiron_proteins_MBL-fold"/>
    <property type="match status" value="1"/>
</dbReference>
<organism evidence="3 4">
    <name type="scientific">Candidatus Gallimonas intestinigallinarum</name>
    <dbReference type="NCBI Taxonomy" id="2838604"/>
    <lineage>
        <taxon>Bacteria</taxon>
        <taxon>Bacillati</taxon>
        <taxon>Bacillota</taxon>
        <taxon>Clostridia</taxon>
        <taxon>Candidatus Gallimonas</taxon>
    </lineage>
</organism>
<gene>
    <name evidence="3" type="ORF">H9812_07685</name>
</gene>
<dbReference type="InterPro" id="IPR045761">
    <property type="entry name" value="ODP_dom"/>
</dbReference>
<dbReference type="InterPro" id="IPR016440">
    <property type="entry name" value="Rubredoxin-O_OxRdtase"/>
</dbReference>
<dbReference type="PROSITE" id="PS50902">
    <property type="entry name" value="FLAVODOXIN_LIKE"/>
    <property type="match status" value="1"/>
</dbReference>
<dbReference type="Proteomes" id="UP000824044">
    <property type="component" value="Unassembled WGS sequence"/>
</dbReference>